<name>A0ABV3Z6M8_9PROT</name>
<sequence length="51" mass="6106">MMRIAHEEGIKLIVDQPCFATNKRHIFYMKQLSTIVEEIVFRHELQDGFIE</sequence>
<evidence type="ECO:0000313" key="1">
    <source>
        <dbReference type="EMBL" id="MEX6633076.1"/>
    </source>
</evidence>
<protein>
    <submittedName>
        <fullName evidence="1">Uncharacterized protein</fullName>
    </submittedName>
</protein>
<dbReference type="RefSeq" id="WP_369313018.1">
    <property type="nucleotide sequence ID" value="NZ_JBEHZE010000001.1"/>
</dbReference>
<keyword evidence="2" id="KW-1185">Reference proteome</keyword>
<evidence type="ECO:0000313" key="2">
    <source>
        <dbReference type="Proteomes" id="UP001560685"/>
    </source>
</evidence>
<reference evidence="1 2" key="1">
    <citation type="submission" date="2024-05" db="EMBL/GenBank/DDBJ databases">
        <title>Three bacterial strains, DH-69, EH-24, and ECK-19 isolated from coastal sediments.</title>
        <authorList>
            <person name="Ye Y.-Q."/>
            <person name="Du Z.-J."/>
        </authorList>
    </citation>
    <scope>NUCLEOTIDE SEQUENCE [LARGE SCALE GENOMIC DNA]</scope>
    <source>
        <strain evidence="1 2">ECK-19</strain>
    </source>
</reference>
<dbReference type="EMBL" id="JBEHZE010000001">
    <property type="protein sequence ID" value="MEX6633076.1"/>
    <property type="molecule type" value="Genomic_DNA"/>
</dbReference>
<organism evidence="1 2">
    <name type="scientific">Hyphococcus lacteus</name>
    <dbReference type="NCBI Taxonomy" id="3143536"/>
    <lineage>
        <taxon>Bacteria</taxon>
        <taxon>Pseudomonadati</taxon>
        <taxon>Pseudomonadota</taxon>
        <taxon>Alphaproteobacteria</taxon>
        <taxon>Parvularculales</taxon>
        <taxon>Parvularculaceae</taxon>
        <taxon>Hyphococcus</taxon>
    </lineage>
</organism>
<accession>A0ABV3Z6M8</accession>
<proteinExistence type="predicted"/>
<gene>
    <name evidence="1" type="ORF">ABFZ84_05890</name>
</gene>
<comment type="caution">
    <text evidence="1">The sequence shown here is derived from an EMBL/GenBank/DDBJ whole genome shotgun (WGS) entry which is preliminary data.</text>
</comment>
<dbReference type="Proteomes" id="UP001560685">
    <property type="component" value="Unassembled WGS sequence"/>
</dbReference>